<organism evidence="1 2">
    <name type="scientific">Solirubrobacter phytolaccae</name>
    <dbReference type="NCBI Taxonomy" id="1404360"/>
    <lineage>
        <taxon>Bacteria</taxon>
        <taxon>Bacillati</taxon>
        <taxon>Actinomycetota</taxon>
        <taxon>Thermoleophilia</taxon>
        <taxon>Solirubrobacterales</taxon>
        <taxon>Solirubrobacteraceae</taxon>
        <taxon>Solirubrobacter</taxon>
    </lineage>
</organism>
<comment type="caution">
    <text evidence="1">The sequence shown here is derived from an EMBL/GenBank/DDBJ whole genome shotgun (WGS) entry which is preliminary data.</text>
</comment>
<gene>
    <name evidence="1" type="ORF">OJ997_08555</name>
</gene>
<sequence length="280" mass="29984">MVPTPRRSSLGAYGFRLTNIPEALDLLVEAPERWPELELVRVAPEGEEPAEEQVTADHARLRLSGGGWAEVDRVAARAELQVPTGTTDGALVHPFLASVALVMSRWRGHEGFHGGGIVAGGGVWGVLGDKTAGKSTLLAWLGSHGVGVMSDDVLIIDGMTVLAGPRSVDLREEAAAWLGAGEPMGRVGARDRWRVPLPAVPAELPLRGWITLAWGDEIAVEPLRGAERFQALLPHRGVRLVPPDPAGLVRFSALPHLRFTRPQDWEQLPAASEQLLAALG</sequence>
<dbReference type="RefSeq" id="WP_270024651.1">
    <property type="nucleotide sequence ID" value="NZ_JAPDDP010000011.1"/>
</dbReference>
<dbReference type="EMBL" id="JAPDDP010000011">
    <property type="protein sequence ID" value="MDA0180344.1"/>
    <property type="molecule type" value="Genomic_DNA"/>
</dbReference>
<dbReference type="Proteomes" id="UP001147653">
    <property type="component" value="Unassembled WGS sequence"/>
</dbReference>
<name>A0A9X3N658_9ACTN</name>
<dbReference type="AlphaFoldDB" id="A0A9X3N658"/>
<accession>A0A9X3N658</accession>
<proteinExistence type="predicted"/>
<evidence type="ECO:0008006" key="3">
    <source>
        <dbReference type="Google" id="ProtNLM"/>
    </source>
</evidence>
<reference evidence="1" key="1">
    <citation type="submission" date="2022-10" db="EMBL/GenBank/DDBJ databases">
        <title>The WGS of Solirubrobacter phytolaccae KCTC 29190.</title>
        <authorList>
            <person name="Jiang Z."/>
        </authorList>
    </citation>
    <scope>NUCLEOTIDE SEQUENCE</scope>
    <source>
        <strain evidence="1">KCTC 29190</strain>
    </source>
</reference>
<keyword evidence="2" id="KW-1185">Reference proteome</keyword>
<evidence type="ECO:0000313" key="1">
    <source>
        <dbReference type="EMBL" id="MDA0180344.1"/>
    </source>
</evidence>
<evidence type="ECO:0000313" key="2">
    <source>
        <dbReference type="Proteomes" id="UP001147653"/>
    </source>
</evidence>
<protein>
    <recommendedName>
        <fullName evidence="3">HPr kinase/phosphorylase C-terminal domain-containing protein</fullName>
    </recommendedName>
</protein>